<sequence length="127" mass="14219">MKIIFSLTIFFLFIACNKANTLQKGKIEGLVIKNMDIDASGTYTVSGNYSSISTGGRLLENMEVETTENTNEVIVQLYPVFKSIGKDPIGERVFSYIGQMPVETYYLKTLTVKISDTAKSLERTTER</sequence>
<gene>
    <name evidence="1" type="ORF">IW15_18015</name>
</gene>
<proteinExistence type="predicted"/>
<comment type="caution">
    <text evidence="1">The sequence shown here is derived from an EMBL/GenBank/DDBJ whole genome shotgun (WGS) entry which is preliminary data.</text>
</comment>
<evidence type="ECO:0000313" key="2">
    <source>
        <dbReference type="Proteomes" id="UP000028705"/>
    </source>
</evidence>
<dbReference type="PROSITE" id="PS51257">
    <property type="entry name" value="PROKAR_LIPOPROTEIN"/>
    <property type="match status" value="1"/>
</dbReference>
<dbReference type="Proteomes" id="UP000028705">
    <property type="component" value="Unassembled WGS sequence"/>
</dbReference>
<accession>A0A086A2Z0</accession>
<organism evidence="1 2">
    <name type="scientific">Chryseobacterium soli</name>
    <dbReference type="NCBI Taxonomy" id="445961"/>
    <lineage>
        <taxon>Bacteria</taxon>
        <taxon>Pseudomonadati</taxon>
        <taxon>Bacteroidota</taxon>
        <taxon>Flavobacteriia</taxon>
        <taxon>Flavobacteriales</taxon>
        <taxon>Weeksellaceae</taxon>
        <taxon>Chryseobacterium group</taxon>
        <taxon>Chryseobacterium</taxon>
    </lineage>
</organism>
<dbReference type="EMBL" id="JPRH01000008">
    <property type="protein sequence ID" value="KFF11054.1"/>
    <property type="molecule type" value="Genomic_DNA"/>
</dbReference>
<dbReference type="STRING" id="445961.IW15_18015"/>
<keyword evidence="2" id="KW-1185">Reference proteome</keyword>
<reference evidence="1 2" key="1">
    <citation type="submission" date="2014-07" db="EMBL/GenBank/DDBJ databases">
        <title>Genome of Chryseobacterium soli DSM 19298.</title>
        <authorList>
            <person name="Stropko S.J."/>
            <person name="Pipes S.E."/>
            <person name="Newman J."/>
        </authorList>
    </citation>
    <scope>NUCLEOTIDE SEQUENCE [LARGE SCALE GENOMIC DNA]</scope>
    <source>
        <strain evidence="1 2">DSM 19298</strain>
    </source>
</reference>
<dbReference type="RefSeq" id="WP_034713913.1">
    <property type="nucleotide sequence ID" value="NZ_JPRH01000008.1"/>
</dbReference>
<dbReference type="AlphaFoldDB" id="A0A086A2Z0"/>
<protein>
    <submittedName>
        <fullName evidence="1">Uncharacterized protein</fullName>
    </submittedName>
</protein>
<name>A0A086A2Z0_9FLAO</name>
<evidence type="ECO:0000313" key="1">
    <source>
        <dbReference type="EMBL" id="KFF11054.1"/>
    </source>
</evidence>